<dbReference type="EMBL" id="GBRH01230715">
    <property type="protein sequence ID" value="JAD67180.1"/>
    <property type="molecule type" value="Transcribed_RNA"/>
</dbReference>
<name>A0A0A9C1C9_ARUDO</name>
<proteinExistence type="predicted"/>
<reference evidence="1" key="2">
    <citation type="journal article" date="2015" name="Data Brief">
        <title>Shoot transcriptome of the giant reed, Arundo donax.</title>
        <authorList>
            <person name="Barrero R.A."/>
            <person name="Guerrero F.D."/>
            <person name="Moolhuijzen P."/>
            <person name="Goolsby J.A."/>
            <person name="Tidwell J."/>
            <person name="Bellgard S.E."/>
            <person name="Bellgard M.I."/>
        </authorList>
    </citation>
    <scope>NUCLEOTIDE SEQUENCE</scope>
    <source>
        <tissue evidence="1">Shoot tissue taken approximately 20 cm above the soil surface</tissue>
    </source>
</reference>
<sequence length="59" mass="6286">MLPPAWRPSPCFIPPLLSSAVSTLPSFGGGVLPIGALHCPLRHHLTSPLWQRGPPACLH</sequence>
<evidence type="ECO:0000313" key="1">
    <source>
        <dbReference type="EMBL" id="JAD67180.1"/>
    </source>
</evidence>
<dbReference type="AlphaFoldDB" id="A0A0A9C1C9"/>
<reference evidence="1" key="1">
    <citation type="submission" date="2014-09" db="EMBL/GenBank/DDBJ databases">
        <authorList>
            <person name="Magalhaes I.L.F."/>
            <person name="Oliveira U."/>
            <person name="Santos F.R."/>
            <person name="Vidigal T.H.D.A."/>
            <person name="Brescovit A.D."/>
            <person name="Santos A.J."/>
        </authorList>
    </citation>
    <scope>NUCLEOTIDE SEQUENCE</scope>
    <source>
        <tissue evidence="1">Shoot tissue taken approximately 20 cm above the soil surface</tissue>
    </source>
</reference>
<organism evidence="1">
    <name type="scientific">Arundo donax</name>
    <name type="common">Giant reed</name>
    <name type="synonym">Donax arundinaceus</name>
    <dbReference type="NCBI Taxonomy" id="35708"/>
    <lineage>
        <taxon>Eukaryota</taxon>
        <taxon>Viridiplantae</taxon>
        <taxon>Streptophyta</taxon>
        <taxon>Embryophyta</taxon>
        <taxon>Tracheophyta</taxon>
        <taxon>Spermatophyta</taxon>
        <taxon>Magnoliopsida</taxon>
        <taxon>Liliopsida</taxon>
        <taxon>Poales</taxon>
        <taxon>Poaceae</taxon>
        <taxon>PACMAD clade</taxon>
        <taxon>Arundinoideae</taxon>
        <taxon>Arundineae</taxon>
        <taxon>Arundo</taxon>
    </lineage>
</organism>
<accession>A0A0A9C1C9</accession>
<protein>
    <submittedName>
        <fullName evidence="1">Uncharacterized protein</fullName>
    </submittedName>
</protein>